<dbReference type="AlphaFoldDB" id="A0AAW2MTH7"/>
<feature type="compositionally biased region" description="Low complexity" evidence="1">
    <location>
        <begin position="88"/>
        <end position="104"/>
    </location>
</feature>
<dbReference type="EMBL" id="JACGWK010000009">
    <property type="protein sequence ID" value="KAL0334263.1"/>
    <property type="molecule type" value="Genomic_DNA"/>
</dbReference>
<feature type="region of interest" description="Disordered" evidence="1">
    <location>
        <begin position="34"/>
        <end position="104"/>
    </location>
</feature>
<comment type="caution">
    <text evidence="2">The sequence shown here is derived from an EMBL/GenBank/DDBJ whole genome shotgun (WGS) entry which is preliminary data.</text>
</comment>
<reference evidence="2" key="1">
    <citation type="submission" date="2020-06" db="EMBL/GenBank/DDBJ databases">
        <authorList>
            <person name="Li T."/>
            <person name="Hu X."/>
            <person name="Zhang T."/>
            <person name="Song X."/>
            <person name="Zhang H."/>
            <person name="Dai N."/>
            <person name="Sheng W."/>
            <person name="Hou X."/>
            <person name="Wei L."/>
        </authorList>
    </citation>
    <scope>NUCLEOTIDE SEQUENCE</scope>
    <source>
        <strain evidence="2">G01</strain>
        <tissue evidence="2">Leaf</tissue>
    </source>
</reference>
<accession>A0AAW2MTH7</accession>
<evidence type="ECO:0000256" key="1">
    <source>
        <dbReference type="SAM" id="MobiDB-lite"/>
    </source>
</evidence>
<protein>
    <submittedName>
        <fullName evidence="2">Uncharacterized protein</fullName>
    </submittedName>
</protein>
<proteinExistence type="predicted"/>
<name>A0AAW2MTH7_9LAMI</name>
<sequence length="104" mass="10923">MQHDCHSLIDERLLGYFGLSPRLEPLGESSKVYAGSCSGRPGGGTSPPHSPMGTPTSSDSKGKRQASPMAEVTLGISSKKARLSSFGTPTSSSRPHSTPLIRKI</sequence>
<organism evidence="2">
    <name type="scientific">Sesamum angustifolium</name>
    <dbReference type="NCBI Taxonomy" id="2727405"/>
    <lineage>
        <taxon>Eukaryota</taxon>
        <taxon>Viridiplantae</taxon>
        <taxon>Streptophyta</taxon>
        <taxon>Embryophyta</taxon>
        <taxon>Tracheophyta</taxon>
        <taxon>Spermatophyta</taxon>
        <taxon>Magnoliopsida</taxon>
        <taxon>eudicotyledons</taxon>
        <taxon>Gunneridae</taxon>
        <taxon>Pentapetalae</taxon>
        <taxon>asterids</taxon>
        <taxon>lamiids</taxon>
        <taxon>Lamiales</taxon>
        <taxon>Pedaliaceae</taxon>
        <taxon>Sesamum</taxon>
    </lineage>
</organism>
<reference evidence="2" key="2">
    <citation type="journal article" date="2024" name="Plant">
        <title>Genomic evolution and insights into agronomic trait innovations of Sesamum species.</title>
        <authorList>
            <person name="Miao H."/>
            <person name="Wang L."/>
            <person name="Qu L."/>
            <person name="Liu H."/>
            <person name="Sun Y."/>
            <person name="Le M."/>
            <person name="Wang Q."/>
            <person name="Wei S."/>
            <person name="Zheng Y."/>
            <person name="Lin W."/>
            <person name="Duan Y."/>
            <person name="Cao H."/>
            <person name="Xiong S."/>
            <person name="Wang X."/>
            <person name="Wei L."/>
            <person name="Li C."/>
            <person name="Ma Q."/>
            <person name="Ju M."/>
            <person name="Zhao R."/>
            <person name="Li G."/>
            <person name="Mu C."/>
            <person name="Tian Q."/>
            <person name="Mei H."/>
            <person name="Zhang T."/>
            <person name="Gao T."/>
            <person name="Zhang H."/>
        </authorList>
    </citation>
    <scope>NUCLEOTIDE SEQUENCE</scope>
    <source>
        <strain evidence="2">G01</strain>
    </source>
</reference>
<evidence type="ECO:0000313" key="2">
    <source>
        <dbReference type="EMBL" id="KAL0334263.1"/>
    </source>
</evidence>
<gene>
    <name evidence="2" type="ORF">Sangu_1582500</name>
</gene>